<protein>
    <recommendedName>
        <fullName evidence="5">Single-strand DNA deaminase toxin A-like C-terminal domain-containing protein</fullName>
    </recommendedName>
</protein>
<feature type="domain" description="Single-strand DNA deaminase toxin A-like C-terminal" evidence="5">
    <location>
        <begin position="369"/>
        <end position="430"/>
    </location>
</feature>
<gene>
    <name evidence="6" type="ORF">A0O28_0082670</name>
</gene>
<dbReference type="SMART" id="SM00248">
    <property type="entry name" value="ANK"/>
    <property type="match status" value="2"/>
</dbReference>
<evidence type="ECO:0000256" key="4">
    <source>
        <dbReference type="SAM" id="MobiDB-lite"/>
    </source>
</evidence>
<dbReference type="SUPFAM" id="SSF48403">
    <property type="entry name" value="Ankyrin repeat"/>
    <property type="match status" value="1"/>
</dbReference>
<reference evidence="6 7" key="1">
    <citation type="submission" date="2016-04" db="EMBL/GenBank/DDBJ databases">
        <title>Multiple horizontal gene transfer events from other fungi enriched the ability of the initially mycotrophic fungus Trichoderma (Ascomycota) to feed on dead plant biomass.</title>
        <authorList>
            <person name="Atanasova L."/>
            <person name="Chenthamara K."/>
            <person name="Zhang J."/>
            <person name="Grujic M."/>
            <person name="Henrissat B."/>
            <person name="Kuo A."/>
            <person name="Aertz A."/>
            <person name="Salamov A."/>
            <person name="Lipzen A."/>
            <person name="Labutti K."/>
            <person name="Barry K."/>
            <person name="Miao Y."/>
            <person name="Rahimi M.J."/>
            <person name="Shen Q."/>
            <person name="Grigoriev I.V."/>
            <person name="Kubicek C.P."/>
            <person name="Druzhinina I.S."/>
        </authorList>
    </citation>
    <scope>NUCLEOTIDE SEQUENCE [LARGE SCALE GENOMIC DNA]</scope>
    <source>
        <strain evidence="6 7">NJAU 4742</strain>
    </source>
</reference>
<dbReference type="Pfam" id="PF24120">
    <property type="entry name" value="SsdA_C"/>
    <property type="match status" value="1"/>
</dbReference>
<dbReference type="Proteomes" id="UP000191004">
    <property type="component" value="Unassembled WGS sequence"/>
</dbReference>
<keyword evidence="1" id="KW-0677">Repeat</keyword>
<evidence type="ECO:0000256" key="3">
    <source>
        <dbReference type="PROSITE-ProRule" id="PRU00023"/>
    </source>
</evidence>
<organism evidence="6 7">
    <name type="scientific">Trichoderma guizhouense</name>
    <dbReference type="NCBI Taxonomy" id="1491466"/>
    <lineage>
        <taxon>Eukaryota</taxon>
        <taxon>Fungi</taxon>
        <taxon>Dikarya</taxon>
        <taxon>Ascomycota</taxon>
        <taxon>Pezizomycotina</taxon>
        <taxon>Sordariomycetes</taxon>
        <taxon>Hypocreomycetidae</taxon>
        <taxon>Hypocreales</taxon>
        <taxon>Hypocreaceae</taxon>
        <taxon>Trichoderma</taxon>
    </lineage>
</organism>
<name>A0A1T3CKA7_9HYPO</name>
<proteinExistence type="predicted"/>
<evidence type="ECO:0000256" key="1">
    <source>
        <dbReference type="ARBA" id="ARBA00022737"/>
    </source>
</evidence>
<dbReference type="PANTHER" id="PTHR24171:SF8">
    <property type="entry name" value="BRCA1-ASSOCIATED RING DOMAIN PROTEIN 1"/>
    <property type="match status" value="1"/>
</dbReference>
<dbReference type="AlphaFoldDB" id="A0A1T3CKA7"/>
<dbReference type="InterPro" id="IPR002110">
    <property type="entry name" value="Ankyrin_rpt"/>
</dbReference>
<accession>A0A1T3CKA7</accession>
<dbReference type="PANTHER" id="PTHR24171">
    <property type="entry name" value="ANKYRIN REPEAT DOMAIN-CONTAINING PROTEIN 39-RELATED"/>
    <property type="match status" value="1"/>
</dbReference>
<evidence type="ECO:0000259" key="5">
    <source>
        <dbReference type="Pfam" id="PF24120"/>
    </source>
</evidence>
<evidence type="ECO:0000256" key="2">
    <source>
        <dbReference type="ARBA" id="ARBA00023043"/>
    </source>
</evidence>
<dbReference type="GO" id="GO:0004842">
    <property type="term" value="F:ubiquitin-protein transferase activity"/>
    <property type="evidence" value="ECO:0007669"/>
    <property type="project" value="TreeGrafter"/>
</dbReference>
<dbReference type="GO" id="GO:0085020">
    <property type="term" value="P:protein K6-linked ubiquitination"/>
    <property type="evidence" value="ECO:0007669"/>
    <property type="project" value="TreeGrafter"/>
</dbReference>
<keyword evidence="2 3" id="KW-0040">ANK repeat</keyword>
<dbReference type="EMBL" id="LVVK01000015">
    <property type="protein sequence ID" value="OPB41547.1"/>
    <property type="molecule type" value="Genomic_DNA"/>
</dbReference>
<evidence type="ECO:0000313" key="6">
    <source>
        <dbReference type="EMBL" id="OPB41547.1"/>
    </source>
</evidence>
<dbReference type="InterPro" id="IPR036770">
    <property type="entry name" value="Ankyrin_rpt-contain_sf"/>
</dbReference>
<evidence type="ECO:0000313" key="7">
    <source>
        <dbReference type="Proteomes" id="UP000191004"/>
    </source>
</evidence>
<dbReference type="PROSITE" id="PS50088">
    <property type="entry name" value="ANK_REPEAT"/>
    <property type="match status" value="2"/>
</dbReference>
<sequence>MSNNLFPCPKIDVIRWDSSSVTVKCPYCDELHRHGIGDPWKRLPQSKEVKDPGKRFSPCLPSGQYQLIYPIDENSGLVGYEIDKRRACFVNSSLQADHTDDNLYSSESEEGELADSFRSAMRISGTKSKSRPILNLYDDAKEIEIITLPNSDTFEQKKILSVISNCIGGDSDAVSQYLETSTEAKLFLHGKDETGNTTLIMAAAEKNDKMVSLLLQNGADVDATNNDGRSALMEAALWGRLRSVRALLECNASKSAKDRHGHSAMDLAQPTRRNEEERYSRSRLAAADNVPERDSDRRHIAILLSNSNGEKRYAYTGPLSKSERKNYFFKKSESEMAITLHGPIQRYPVPQIKKTAAVLDRGDQFARISATSGWGVNSLPPNVHDMPSWTEQVYYIASIIGHRFEEPQYLSWNQGKPGQYYACHAEKKLIAYFLDKHVFLPKDRQHDQTLDASVVEVETSLEEGKELSTVWSNVCRLEEMKIDLGRQLFSADDQLLGDSYDEQEVKRLKRKIHVIDKQLSRLESDTFVATMRTQQKKERKLLKKEQTHWDLMWLSEDEPPISLKSAVILSSNMICQDCDKFRKLVNANFQLYIEMNWRIIPEVIDGPP</sequence>
<feature type="repeat" description="ANK" evidence="3">
    <location>
        <begin position="194"/>
        <end position="226"/>
    </location>
</feature>
<dbReference type="Pfam" id="PF12796">
    <property type="entry name" value="Ank_2"/>
    <property type="match status" value="1"/>
</dbReference>
<dbReference type="InterPro" id="IPR057517">
    <property type="entry name" value="SsdA-like_C"/>
</dbReference>
<dbReference type="OrthoDB" id="341259at2759"/>
<keyword evidence="7" id="KW-1185">Reference proteome</keyword>
<dbReference type="PROSITE" id="PS50297">
    <property type="entry name" value="ANK_REP_REGION"/>
    <property type="match status" value="1"/>
</dbReference>
<feature type="repeat" description="ANK" evidence="3">
    <location>
        <begin position="227"/>
        <end position="259"/>
    </location>
</feature>
<dbReference type="Gene3D" id="1.25.40.20">
    <property type="entry name" value="Ankyrin repeat-containing domain"/>
    <property type="match status" value="1"/>
</dbReference>
<feature type="region of interest" description="Disordered" evidence="4">
    <location>
        <begin position="253"/>
        <end position="291"/>
    </location>
</feature>
<comment type="caution">
    <text evidence="6">The sequence shown here is derived from an EMBL/GenBank/DDBJ whole genome shotgun (WGS) entry which is preliminary data.</text>
</comment>